<evidence type="ECO:0000313" key="5">
    <source>
        <dbReference type="Proteomes" id="UP000019243"/>
    </source>
</evidence>
<gene>
    <name evidence="4" type="ORF">BCAMP_06940</name>
</gene>
<dbReference type="EMBL" id="AODH01000026">
    <property type="protein sequence ID" value="EUJ39539.1"/>
    <property type="molecule type" value="Genomic_DNA"/>
</dbReference>
<keyword evidence="1" id="KW-0805">Transcription regulation</keyword>
<dbReference type="InterPro" id="IPR036388">
    <property type="entry name" value="WH-like_DNA-bd_sf"/>
</dbReference>
<dbReference type="STRING" id="1265861.BCAMP_06940"/>
<sequence length="507" mass="59430">MHKILDKQEGYSLQCLRYFARNKRSTSIDLQKMSEALDWNRRALAKNLDCLQDDIQKNDWGTHLNFTYNTSSITLEISPLFSIDFFATHYIETNIQFQFCHAIFNDEFVSFQDFTDNNFITKATMYRKLNRLKELLEAFEVSLDLTKHERLIGEEHQIRYFFYCLFTDAYHFLTDFAHNVDSNLLDDLLANIHAHTPLMPYSSLLKLRTFLAITISRIKQGFILDHSSPLPDISTVILTKTDVEAWVANTFSTVLGLTDEQVAAEVNGMHFMISTLNVYPLAYFENINFTPFNAASLFKVEAEQFINCYCDYFNKSLTATEYAHLQVNLIAINAHIKHVKGSEHNSRMQLNLKTVMERHPLTFETCASFFTYLEEQTHIVLNNASKVQYFLLLRDAIRFMHKPLRVCLLSKITDSQHVFLKTILQQSTQIPLQFIPYPDETVDLYISDFQVQHLEERYPNALFYFWSSMPEEQEWVYILDILHKTYHEKGVATLITTQKKRLEDYVL</sequence>
<evidence type="ECO:0000256" key="1">
    <source>
        <dbReference type="ARBA" id="ARBA00023015"/>
    </source>
</evidence>
<dbReference type="Proteomes" id="UP000019243">
    <property type="component" value="Unassembled WGS sequence"/>
</dbReference>
<evidence type="ECO:0000313" key="4">
    <source>
        <dbReference type="EMBL" id="EUJ39539.1"/>
    </source>
</evidence>
<name>W7CJI5_9LIST</name>
<organism evidence="4 5">
    <name type="scientific">Brochothrix campestris FSL F6-1037</name>
    <dbReference type="NCBI Taxonomy" id="1265861"/>
    <lineage>
        <taxon>Bacteria</taxon>
        <taxon>Bacillati</taxon>
        <taxon>Bacillota</taxon>
        <taxon>Bacilli</taxon>
        <taxon>Bacillales</taxon>
        <taxon>Listeriaceae</taxon>
        <taxon>Brochothrix</taxon>
    </lineage>
</organism>
<feature type="domain" description="Mga helix-turn-helix" evidence="3">
    <location>
        <begin position="81"/>
        <end position="166"/>
    </location>
</feature>
<keyword evidence="2" id="KW-0804">Transcription</keyword>
<accession>W7CJI5</accession>
<dbReference type="InterPro" id="IPR007737">
    <property type="entry name" value="Mga_HTH"/>
</dbReference>
<dbReference type="OrthoDB" id="2260273at2"/>
<dbReference type="RefSeq" id="WP_035314559.1">
    <property type="nucleotide sequence ID" value="NZ_AODH01000026.1"/>
</dbReference>
<evidence type="ECO:0000259" key="3">
    <source>
        <dbReference type="Pfam" id="PF05043"/>
    </source>
</evidence>
<dbReference type="InterPro" id="IPR050661">
    <property type="entry name" value="BglG_antiterminators"/>
</dbReference>
<reference evidence="4 5" key="1">
    <citation type="submission" date="2012-12" db="EMBL/GenBank/DDBJ databases">
        <title>Novel taxa of Listeriaceae from agricultural environments in the United States.</title>
        <authorList>
            <person name="den Bakker H.C."/>
            <person name="Allred A."/>
            <person name="Warchocki S."/>
            <person name="Wright E.M."/>
            <person name="Burrell A."/>
            <person name="Nightingale K.K."/>
            <person name="Kephart D."/>
            <person name="Wiedmann M."/>
        </authorList>
    </citation>
    <scope>NUCLEOTIDE SEQUENCE [LARGE SCALE GENOMIC DNA]</scope>
    <source>
        <strain evidence="4 5">FSL F6-1037</strain>
    </source>
</reference>
<dbReference type="AlphaFoldDB" id="W7CJI5"/>
<evidence type="ECO:0000256" key="2">
    <source>
        <dbReference type="ARBA" id="ARBA00023163"/>
    </source>
</evidence>
<protein>
    <submittedName>
        <fullName evidence="4">Mga helix-turn-helix domain-containing protein</fullName>
    </submittedName>
</protein>
<dbReference type="PANTHER" id="PTHR30185:SF13">
    <property type="entry name" value="LICABCH OPERON REGULATOR-RELATED"/>
    <property type="match status" value="1"/>
</dbReference>
<proteinExistence type="predicted"/>
<dbReference type="Pfam" id="PF05043">
    <property type="entry name" value="Mga"/>
    <property type="match status" value="1"/>
</dbReference>
<dbReference type="Gene3D" id="1.10.10.10">
    <property type="entry name" value="Winged helix-like DNA-binding domain superfamily/Winged helix DNA-binding domain"/>
    <property type="match status" value="1"/>
</dbReference>
<keyword evidence="5" id="KW-1185">Reference proteome</keyword>
<dbReference type="PANTHER" id="PTHR30185">
    <property type="entry name" value="CRYPTIC BETA-GLUCOSIDE BGL OPERON ANTITERMINATOR"/>
    <property type="match status" value="1"/>
</dbReference>
<comment type="caution">
    <text evidence="4">The sequence shown here is derived from an EMBL/GenBank/DDBJ whole genome shotgun (WGS) entry which is preliminary data.</text>
</comment>